<evidence type="ECO:0000313" key="3">
    <source>
        <dbReference type="EMBL" id="RUR75725.1"/>
    </source>
</evidence>
<evidence type="ECO:0000313" key="4">
    <source>
        <dbReference type="Proteomes" id="UP000268857"/>
    </source>
</evidence>
<dbReference type="GO" id="GO:0051082">
    <property type="term" value="F:unfolded protein binding"/>
    <property type="evidence" value="ECO:0007669"/>
    <property type="project" value="TreeGrafter"/>
</dbReference>
<evidence type="ECO:0008006" key="5">
    <source>
        <dbReference type="Google" id="ProtNLM"/>
    </source>
</evidence>
<accession>A0A433N3C2</accession>
<sequence>MQLQKLSLIAGAFALSLTAMPFAVKAETISSSPIQLAQTPTQAPRKGEGKFNRLGLTDAQKAQMSEIRRETKAQMEAILTPQQREQLQTARQNRQGKRQVWRELNLTDAQRNQMRQIMQTQKSKMEAILTSEQRQRLEEFRQNRQNVRSRRQQMNNSNP</sequence>
<dbReference type="PANTHER" id="PTHR38102:SF1">
    <property type="entry name" value="PERIPLASMIC CHAPERONE SPY"/>
    <property type="match status" value="1"/>
</dbReference>
<evidence type="ECO:0000256" key="1">
    <source>
        <dbReference type="SAM" id="MobiDB-lite"/>
    </source>
</evidence>
<dbReference type="EMBL" id="RSCJ01000023">
    <property type="protein sequence ID" value="RUR75725.1"/>
    <property type="molecule type" value="Genomic_DNA"/>
</dbReference>
<protein>
    <recommendedName>
        <fullName evidence="5">P pilus assembly/Cpx signaling pathway, periplasmic inhibitor/zinc-resistance associated protein</fullName>
    </recommendedName>
</protein>
<feature type="compositionally biased region" description="Polar residues" evidence="1">
    <location>
        <begin position="83"/>
        <end position="93"/>
    </location>
</feature>
<dbReference type="InterPro" id="IPR052211">
    <property type="entry name" value="Cpx_auxiliary_protein"/>
</dbReference>
<dbReference type="OrthoDB" id="426086at2"/>
<feature type="signal peptide" evidence="2">
    <location>
        <begin position="1"/>
        <end position="26"/>
    </location>
</feature>
<reference evidence="3 4" key="1">
    <citation type="journal article" date="2019" name="Genome Biol. Evol.">
        <title>Day and night: Metabolic profiles and evolutionary relationships of six axenic non-marine cyanobacteria.</title>
        <authorList>
            <person name="Will S.E."/>
            <person name="Henke P."/>
            <person name="Boedeker C."/>
            <person name="Huang S."/>
            <person name="Brinkmann H."/>
            <person name="Rohde M."/>
            <person name="Jarek M."/>
            <person name="Friedl T."/>
            <person name="Seufert S."/>
            <person name="Schumacher M."/>
            <person name="Overmann J."/>
            <person name="Neumann-Schaal M."/>
            <person name="Petersen J."/>
        </authorList>
    </citation>
    <scope>NUCLEOTIDE SEQUENCE [LARGE SCALE GENOMIC DNA]</scope>
    <source>
        <strain evidence="3 4">PCC 6912</strain>
    </source>
</reference>
<keyword evidence="4" id="KW-1185">Reference proteome</keyword>
<dbReference type="Proteomes" id="UP000268857">
    <property type="component" value="Unassembled WGS sequence"/>
</dbReference>
<dbReference type="RefSeq" id="WP_016878976.1">
    <property type="nucleotide sequence ID" value="NZ_AJLN01000125.1"/>
</dbReference>
<evidence type="ECO:0000256" key="2">
    <source>
        <dbReference type="SAM" id="SignalP"/>
    </source>
</evidence>
<feature type="region of interest" description="Disordered" evidence="1">
    <location>
        <begin position="136"/>
        <end position="159"/>
    </location>
</feature>
<dbReference type="GO" id="GO:0030288">
    <property type="term" value="C:outer membrane-bounded periplasmic space"/>
    <property type="evidence" value="ECO:0007669"/>
    <property type="project" value="TreeGrafter"/>
</dbReference>
<keyword evidence="2" id="KW-0732">Signal</keyword>
<gene>
    <name evidence="3" type="ORF">PCC6912_46220</name>
</gene>
<dbReference type="AlphaFoldDB" id="A0A433N3C2"/>
<feature type="chain" id="PRO_5019347409" description="P pilus assembly/Cpx signaling pathway, periplasmic inhibitor/zinc-resistance associated protein" evidence="2">
    <location>
        <begin position="27"/>
        <end position="159"/>
    </location>
</feature>
<proteinExistence type="predicted"/>
<dbReference type="PANTHER" id="PTHR38102">
    <property type="entry name" value="PERIPLASMIC CHAPERONE SPY"/>
    <property type="match status" value="1"/>
</dbReference>
<name>A0A433N3C2_CHLFR</name>
<organism evidence="3 4">
    <name type="scientific">Chlorogloeopsis fritschii PCC 6912</name>
    <dbReference type="NCBI Taxonomy" id="211165"/>
    <lineage>
        <taxon>Bacteria</taxon>
        <taxon>Bacillati</taxon>
        <taxon>Cyanobacteriota</taxon>
        <taxon>Cyanophyceae</taxon>
        <taxon>Nostocales</taxon>
        <taxon>Chlorogloeopsidaceae</taxon>
        <taxon>Chlorogloeopsis</taxon>
    </lineage>
</organism>
<feature type="region of interest" description="Disordered" evidence="1">
    <location>
        <begin position="83"/>
        <end position="107"/>
    </location>
</feature>
<comment type="caution">
    <text evidence="3">The sequence shown here is derived from an EMBL/GenBank/DDBJ whole genome shotgun (WGS) entry which is preliminary data.</text>
</comment>
<dbReference type="STRING" id="211165.GCA_000317285_05667"/>